<evidence type="ECO:0000313" key="1">
    <source>
        <dbReference type="EMBL" id="AKU92283.1"/>
    </source>
</evidence>
<dbReference type="OrthoDB" id="459727at2"/>
<dbReference type="SUPFAM" id="SSF55961">
    <property type="entry name" value="Bet v1-like"/>
    <property type="match status" value="1"/>
</dbReference>
<protein>
    <recommendedName>
        <fullName evidence="3">Cyclase/dehydrase</fullName>
    </recommendedName>
</protein>
<keyword evidence="2" id="KW-1185">Reference proteome</keyword>
<accession>A0A0K1PFH7</accession>
<sequence>MELSAEATISQPRDEVFRVYRDELTRLLPYLPNVRGIDVKSRKETGDRVEIVNVWHGGGEIPAAVRAFLSESMLSWTDYAEWNSSDFSCTWRSESHSFSEAVDSRGRNVFVEAGPGRCTIRIGGRIDVAAAKIPGVPRLLAGTIGPAIERFLVKQIQDNVQEVARGVDRFLREKAR</sequence>
<dbReference type="EMBL" id="CP012332">
    <property type="protein sequence ID" value="AKU92283.1"/>
    <property type="molecule type" value="Genomic_DNA"/>
</dbReference>
<dbReference type="Proteomes" id="UP000055590">
    <property type="component" value="Chromosome"/>
</dbReference>
<reference evidence="1 2" key="1">
    <citation type="submission" date="2015-08" db="EMBL/GenBank/DDBJ databases">
        <authorList>
            <person name="Babu N.S."/>
            <person name="Beckwith C.J."/>
            <person name="Beseler K.G."/>
            <person name="Brison A."/>
            <person name="Carone J.V."/>
            <person name="Caskin T.P."/>
            <person name="Diamond M."/>
            <person name="Durham M.E."/>
            <person name="Foxe J.M."/>
            <person name="Go M."/>
            <person name="Henderson B.A."/>
            <person name="Jones I.B."/>
            <person name="McGettigan J.A."/>
            <person name="Micheletti S.J."/>
            <person name="Nasrallah M.E."/>
            <person name="Ortiz D."/>
            <person name="Piller C.R."/>
            <person name="Privatt S.R."/>
            <person name="Schneider S.L."/>
            <person name="Sharp S."/>
            <person name="Smith T.C."/>
            <person name="Stanton J.D."/>
            <person name="Ullery H.E."/>
            <person name="Wilson R.J."/>
            <person name="Serrano M.G."/>
            <person name="Buck G."/>
            <person name="Lee V."/>
            <person name="Wang Y."/>
            <person name="Carvalho R."/>
            <person name="Voegtly L."/>
            <person name="Shi R."/>
            <person name="Duckworth R."/>
            <person name="Johnson A."/>
            <person name="Loviza R."/>
            <person name="Walstead R."/>
            <person name="Shah Z."/>
            <person name="Kiflezghi M."/>
            <person name="Wade K."/>
            <person name="Ball S.L."/>
            <person name="Bradley K.W."/>
            <person name="Asai D.J."/>
            <person name="Bowman C.A."/>
            <person name="Russell D.A."/>
            <person name="Pope W.H."/>
            <person name="Jacobs-Sera D."/>
            <person name="Hendrix R.W."/>
            <person name="Hatfull G.F."/>
        </authorList>
    </citation>
    <scope>NUCLEOTIDE SEQUENCE [LARGE SCALE GENOMIC DNA]</scope>
    <source>
        <strain evidence="1 2">DSM 27710</strain>
    </source>
</reference>
<organism evidence="1 2">
    <name type="scientific">Vulgatibacter incomptus</name>
    <dbReference type="NCBI Taxonomy" id="1391653"/>
    <lineage>
        <taxon>Bacteria</taxon>
        <taxon>Pseudomonadati</taxon>
        <taxon>Myxococcota</taxon>
        <taxon>Myxococcia</taxon>
        <taxon>Myxococcales</taxon>
        <taxon>Cystobacterineae</taxon>
        <taxon>Vulgatibacteraceae</taxon>
        <taxon>Vulgatibacter</taxon>
    </lineage>
</organism>
<dbReference type="RefSeq" id="WP_050726473.1">
    <property type="nucleotide sequence ID" value="NZ_CP012332.1"/>
</dbReference>
<dbReference type="Gene3D" id="3.30.530.20">
    <property type="match status" value="1"/>
</dbReference>
<evidence type="ECO:0008006" key="3">
    <source>
        <dbReference type="Google" id="ProtNLM"/>
    </source>
</evidence>
<name>A0A0K1PFH7_9BACT</name>
<dbReference type="InterPro" id="IPR023393">
    <property type="entry name" value="START-like_dom_sf"/>
</dbReference>
<gene>
    <name evidence="1" type="ORF">AKJ08_2670</name>
</gene>
<proteinExistence type="predicted"/>
<dbReference type="AlphaFoldDB" id="A0A0K1PFH7"/>
<dbReference type="KEGG" id="vin:AKJ08_2670"/>
<evidence type="ECO:0000313" key="2">
    <source>
        <dbReference type="Proteomes" id="UP000055590"/>
    </source>
</evidence>